<reference evidence="1" key="1">
    <citation type="submission" date="2022-01" db="EMBL/GenBank/DDBJ databases">
        <authorList>
            <person name="Jo J.-H."/>
            <person name="Im W.-T."/>
        </authorList>
    </citation>
    <scope>NUCLEOTIDE SEQUENCE</scope>
    <source>
        <strain evidence="1">XY25</strain>
    </source>
</reference>
<dbReference type="Proteomes" id="UP001165384">
    <property type="component" value="Unassembled WGS sequence"/>
</dbReference>
<evidence type="ECO:0000313" key="1">
    <source>
        <dbReference type="EMBL" id="MCG2577627.1"/>
    </source>
</evidence>
<protein>
    <submittedName>
        <fullName evidence="1">Uncharacterized protein</fullName>
    </submittedName>
</protein>
<proteinExistence type="predicted"/>
<comment type="caution">
    <text evidence="1">The sequence shown here is derived from an EMBL/GenBank/DDBJ whole genome shotgun (WGS) entry which is preliminary data.</text>
</comment>
<accession>A0ABS9K369</accession>
<sequence>MREQSTIPRILSDDFVLPKPSHEEIALIASVFDELLLLVQRLDDSEDD</sequence>
<dbReference type="EMBL" id="JAKLTN010000002">
    <property type="protein sequence ID" value="MCG2577627.1"/>
    <property type="molecule type" value="Genomic_DNA"/>
</dbReference>
<gene>
    <name evidence="1" type="ORF">LZ012_11550</name>
</gene>
<evidence type="ECO:0000313" key="2">
    <source>
        <dbReference type="Proteomes" id="UP001165384"/>
    </source>
</evidence>
<keyword evidence="2" id="KW-1185">Reference proteome</keyword>
<dbReference type="RefSeq" id="WP_275710930.1">
    <property type="nucleotide sequence ID" value="NZ_JAKLTN010000002.1"/>
</dbReference>
<organism evidence="1 2">
    <name type="scientific">Dechloromonas hankyongensis</name>
    <dbReference type="NCBI Taxonomy" id="2908002"/>
    <lineage>
        <taxon>Bacteria</taxon>
        <taxon>Pseudomonadati</taxon>
        <taxon>Pseudomonadota</taxon>
        <taxon>Betaproteobacteria</taxon>
        <taxon>Rhodocyclales</taxon>
        <taxon>Azonexaceae</taxon>
        <taxon>Dechloromonas</taxon>
    </lineage>
</organism>
<name>A0ABS9K369_9RHOO</name>